<evidence type="ECO:0000313" key="3">
    <source>
        <dbReference type="EMBL" id="PIP52796.1"/>
    </source>
</evidence>
<keyword evidence="1" id="KW-1133">Transmembrane helix</keyword>
<evidence type="ECO:0000259" key="2">
    <source>
        <dbReference type="Pfam" id="PF14402"/>
    </source>
</evidence>
<sequence length="303" mass="33431">MKKILYVFIVIIVNCWLIKSPLEASPSASPIATGLPEASTSAEKEASVGGLIVKKVVEKIPDITEPKSEVKGKLERYIEQTQIGGMSPFNIVRYAIRYAVTQGVPANTIVLILLFPLVATIVVFARHIIGLKSFGIFTPALLSVALLATGLLTGIGLFLFILTVATLVRMLLKKIRFQYLPRMALFMLLISLSIFSILLISPAIGSTSLITIGIFPLLILILLVEDFLDLQITRNLPQALIITGETLLLAIGSFYVMNLEALQKFVLVNPELFIVLVLGSILLIEQYSGLRLLEIWRFRKLLK</sequence>
<feature type="transmembrane region" description="Helical" evidence="1">
    <location>
        <begin position="184"/>
        <end position="204"/>
    </location>
</feature>
<dbReference type="Pfam" id="PF14402">
    <property type="entry name" value="7TM_transglut"/>
    <property type="match status" value="1"/>
</dbReference>
<proteinExistence type="predicted"/>
<organism evidence="3 4">
    <name type="scientific">Candidatus Beckwithbacteria bacterium CG23_combo_of_CG06-09_8_20_14_all_34_8</name>
    <dbReference type="NCBI Taxonomy" id="1974497"/>
    <lineage>
        <taxon>Bacteria</taxon>
        <taxon>Candidatus Beckwithiibacteriota</taxon>
    </lineage>
</organism>
<dbReference type="InterPro" id="IPR025840">
    <property type="entry name" value="7TM_transglut"/>
</dbReference>
<feature type="transmembrane region" description="Helical" evidence="1">
    <location>
        <begin position="272"/>
        <end position="293"/>
    </location>
</feature>
<feature type="domain" description="7 transmembrane helices usually fused to an inactive transglutaminase" evidence="2">
    <location>
        <begin position="110"/>
        <end position="301"/>
    </location>
</feature>
<gene>
    <name evidence="3" type="ORF">COX08_04520</name>
</gene>
<feature type="transmembrane region" description="Helical" evidence="1">
    <location>
        <begin position="106"/>
        <end position="129"/>
    </location>
</feature>
<reference evidence="3 4" key="1">
    <citation type="submission" date="2017-09" db="EMBL/GenBank/DDBJ databases">
        <title>Depth-based differentiation of microbial function through sediment-hosted aquifers and enrichment of novel symbionts in the deep terrestrial subsurface.</title>
        <authorList>
            <person name="Probst A.J."/>
            <person name="Ladd B."/>
            <person name="Jarett J.K."/>
            <person name="Geller-Mcgrath D.E."/>
            <person name="Sieber C.M."/>
            <person name="Emerson J.B."/>
            <person name="Anantharaman K."/>
            <person name="Thomas B.C."/>
            <person name="Malmstrom R."/>
            <person name="Stieglmeier M."/>
            <person name="Klingl A."/>
            <person name="Woyke T."/>
            <person name="Ryan C.M."/>
            <person name="Banfield J.F."/>
        </authorList>
    </citation>
    <scope>NUCLEOTIDE SEQUENCE [LARGE SCALE GENOMIC DNA]</scope>
    <source>
        <strain evidence="3">CG23_combo_of_CG06-09_8_20_14_all_34_8</strain>
    </source>
</reference>
<keyword evidence="1" id="KW-0472">Membrane</keyword>
<keyword evidence="1" id="KW-0812">Transmembrane</keyword>
<feature type="transmembrane region" description="Helical" evidence="1">
    <location>
        <begin position="210"/>
        <end position="228"/>
    </location>
</feature>
<feature type="transmembrane region" description="Helical" evidence="1">
    <location>
        <begin position="240"/>
        <end position="257"/>
    </location>
</feature>
<name>A0A2H0B584_9BACT</name>
<evidence type="ECO:0000313" key="4">
    <source>
        <dbReference type="Proteomes" id="UP000229459"/>
    </source>
</evidence>
<dbReference type="EMBL" id="PCSR01000106">
    <property type="protein sequence ID" value="PIP52796.1"/>
    <property type="molecule type" value="Genomic_DNA"/>
</dbReference>
<comment type="caution">
    <text evidence="3">The sequence shown here is derived from an EMBL/GenBank/DDBJ whole genome shotgun (WGS) entry which is preliminary data.</text>
</comment>
<feature type="transmembrane region" description="Helical" evidence="1">
    <location>
        <begin position="141"/>
        <end position="172"/>
    </location>
</feature>
<evidence type="ECO:0000256" key="1">
    <source>
        <dbReference type="SAM" id="Phobius"/>
    </source>
</evidence>
<dbReference type="Proteomes" id="UP000229459">
    <property type="component" value="Unassembled WGS sequence"/>
</dbReference>
<dbReference type="AlphaFoldDB" id="A0A2H0B584"/>
<protein>
    <recommendedName>
        <fullName evidence="2">7 transmembrane helices usually fused to an inactive transglutaminase domain-containing protein</fullName>
    </recommendedName>
</protein>
<accession>A0A2H0B584</accession>